<dbReference type="PANTHER" id="PTHR43229">
    <property type="entry name" value="NODULATION PROTEIN J"/>
    <property type="match status" value="1"/>
</dbReference>
<dbReference type="InterPro" id="IPR000412">
    <property type="entry name" value="ABC_2_transport"/>
</dbReference>
<evidence type="ECO:0000256" key="2">
    <source>
        <dbReference type="ARBA" id="ARBA00022692"/>
    </source>
</evidence>
<evidence type="ECO:0000259" key="7">
    <source>
        <dbReference type="Pfam" id="PF12698"/>
    </source>
</evidence>
<dbReference type="GO" id="GO:0140359">
    <property type="term" value="F:ABC-type transporter activity"/>
    <property type="evidence" value="ECO:0007669"/>
    <property type="project" value="InterPro"/>
</dbReference>
<comment type="subcellular location">
    <subcellularLocation>
        <location evidence="1">Membrane</location>
        <topology evidence="1">Multi-pass membrane protein</topology>
    </subcellularLocation>
</comment>
<feature type="transmembrane region" description="Helical" evidence="6">
    <location>
        <begin position="31"/>
        <end position="51"/>
    </location>
</feature>
<dbReference type="GO" id="GO:0043190">
    <property type="term" value="C:ATP-binding cassette (ABC) transporter complex"/>
    <property type="evidence" value="ECO:0007669"/>
    <property type="project" value="InterPro"/>
</dbReference>
<gene>
    <name evidence="8" type="ORF">HNR23_004150</name>
</gene>
<feature type="transmembrane region" description="Helical" evidence="6">
    <location>
        <begin position="108"/>
        <end position="134"/>
    </location>
</feature>
<evidence type="ECO:0000256" key="5">
    <source>
        <dbReference type="ARBA" id="ARBA00023251"/>
    </source>
</evidence>
<dbReference type="AlphaFoldDB" id="A0A7W9YLB2"/>
<name>A0A7W9YLB2_9ACTN</name>
<keyword evidence="2 6" id="KW-0812">Transmembrane</keyword>
<accession>A0A7W9YLB2</accession>
<dbReference type="InterPro" id="IPR051784">
    <property type="entry name" value="Nod_factor_ABC_transporter"/>
</dbReference>
<dbReference type="GO" id="GO:0046677">
    <property type="term" value="P:response to antibiotic"/>
    <property type="evidence" value="ECO:0007669"/>
    <property type="project" value="UniProtKB-KW"/>
</dbReference>
<feature type="transmembrane region" description="Helical" evidence="6">
    <location>
        <begin position="244"/>
        <end position="262"/>
    </location>
</feature>
<dbReference type="PANTHER" id="PTHR43229:SF6">
    <property type="entry name" value="ABC-TYPE MULTIDRUG TRANSPORT SYSTEM, PERMEASE COMPONENT"/>
    <property type="match status" value="1"/>
</dbReference>
<dbReference type="Pfam" id="PF12698">
    <property type="entry name" value="ABC2_membrane_3"/>
    <property type="match status" value="1"/>
</dbReference>
<keyword evidence="3 6" id="KW-1133">Transmembrane helix</keyword>
<dbReference type="InterPro" id="IPR013525">
    <property type="entry name" value="ABC2_TM"/>
</dbReference>
<comment type="caution">
    <text evidence="8">The sequence shown here is derived from an EMBL/GenBank/DDBJ whole genome shotgun (WGS) entry which is preliminary data.</text>
</comment>
<feature type="transmembrane region" description="Helical" evidence="6">
    <location>
        <begin position="146"/>
        <end position="169"/>
    </location>
</feature>
<proteinExistence type="predicted"/>
<reference evidence="8 9" key="1">
    <citation type="submission" date="2020-08" db="EMBL/GenBank/DDBJ databases">
        <title>Sequencing the genomes of 1000 actinobacteria strains.</title>
        <authorList>
            <person name="Klenk H.-P."/>
        </authorList>
    </citation>
    <scope>NUCLEOTIDE SEQUENCE [LARGE SCALE GENOMIC DNA]</scope>
    <source>
        <strain evidence="8 9">DSM 46659</strain>
    </source>
</reference>
<keyword evidence="5" id="KW-0046">Antibiotic resistance</keyword>
<sequence>MTTTATMNAVRSGLSRGWVEYRQSFTSGQDLFGYFGTPLIFLTIAISLGGAEVENTGVSVGAMMMAGFMGFLLVMAGVVTVAQVLAVEREDGTLLRAKALPRGMLGYFVGKSVYISLITPTSLLFLLLPAFALIDGFAVPGPERLFTFAWVTILGLLAIAPIGAIIGSLVTNPRLATGLSLGPLVGLMMISGTFFPVHWAPQWLQWIGQAFPMYWINLGMRSAFLPDAALSSELRASWQHLETAGVLGAWAVLGLIVAPFVLRRMARRESGARVQAAREKAMQRAY</sequence>
<evidence type="ECO:0000256" key="4">
    <source>
        <dbReference type="ARBA" id="ARBA00023136"/>
    </source>
</evidence>
<organism evidence="8 9">
    <name type="scientific">Nocardiopsis mwathae</name>
    <dbReference type="NCBI Taxonomy" id="1472723"/>
    <lineage>
        <taxon>Bacteria</taxon>
        <taxon>Bacillati</taxon>
        <taxon>Actinomycetota</taxon>
        <taxon>Actinomycetes</taxon>
        <taxon>Streptosporangiales</taxon>
        <taxon>Nocardiopsidaceae</taxon>
        <taxon>Nocardiopsis</taxon>
    </lineage>
</organism>
<evidence type="ECO:0000313" key="8">
    <source>
        <dbReference type="EMBL" id="MBB6174090.1"/>
    </source>
</evidence>
<evidence type="ECO:0000256" key="1">
    <source>
        <dbReference type="ARBA" id="ARBA00004141"/>
    </source>
</evidence>
<keyword evidence="9" id="KW-1185">Reference proteome</keyword>
<evidence type="ECO:0000313" key="9">
    <source>
        <dbReference type="Proteomes" id="UP000546642"/>
    </source>
</evidence>
<dbReference type="PIRSF" id="PIRSF006648">
    <property type="entry name" value="DrrB"/>
    <property type="match status" value="1"/>
</dbReference>
<keyword evidence="4 6" id="KW-0472">Membrane</keyword>
<protein>
    <submittedName>
        <fullName evidence="8">ABC-2 type transport system permease protein</fullName>
    </submittedName>
</protein>
<feature type="transmembrane region" description="Helical" evidence="6">
    <location>
        <begin position="181"/>
        <end position="199"/>
    </location>
</feature>
<dbReference type="RefSeq" id="WP_184077914.1">
    <property type="nucleotide sequence ID" value="NZ_JACHDS010000001.1"/>
</dbReference>
<dbReference type="Proteomes" id="UP000546642">
    <property type="component" value="Unassembled WGS sequence"/>
</dbReference>
<evidence type="ECO:0000256" key="3">
    <source>
        <dbReference type="ARBA" id="ARBA00022989"/>
    </source>
</evidence>
<feature type="domain" description="ABC-2 type transporter transmembrane" evidence="7">
    <location>
        <begin position="64"/>
        <end position="257"/>
    </location>
</feature>
<evidence type="ECO:0000256" key="6">
    <source>
        <dbReference type="SAM" id="Phobius"/>
    </source>
</evidence>
<dbReference type="EMBL" id="JACHDS010000001">
    <property type="protein sequence ID" value="MBB6174090.1"/>
    <property type="molecule type" value="Genomic_DNA"/>
</dbReference>
<feature type="transmembrane region" description="Helical" evidence="6">
    <location>
        <begin position="63"/>
        <end position="87"/>
    </location>
</feature>